<feature type="transmembrane region" description="Helical" evidence="6">
    <location>
        <begin position="451"/>
        <end position="471"/>
    </location>
</feature>
<proteinExistence type="predicted"/>
<dbReference type="Pfam" id="PF08016">
    <property type="entry name" value="PKD_channel"/>
    <property type="match status" value="1"/>
</dbReference>
<keyword evidence="9" id="KW-1185">Reference proteome</keyword>
<name>A0AAE0L3U6_9CHLO</name>
<dbReference type="InterPro" id="IPR051223">
    <property type="entry name" value="Polycystin"/>
</dbReference>
<dbReference type="Proteomes" id="UP001190700">
    <property type="component" value="Unassembled WGS sequence"/>
</dbReference>
<organism evidence="8 9">
    <name type="scientific">Cymbomonas tetramitiformis</name>
    <dbReference type="NCBI Taxonomy" id="36881"/>
    <lineage>
        <taxon>Eukaryota</taxon>
        <taxon>Viridiplantae</taxon>
        <taxon>Chlorophyta</taxon>
        <taxon>Pyramimonadophyceae</taxon>
        <taxon>Pyramimonadales</taxon>
        <taxon>Pyramimonadaceae</taxon>
        <taxon>Cymbomonas</taxon>
    </lineage>
</organism>
<evidence type="ECO:0000256" key="3">
    <source>
        <dbReference type="ARBA" id="ARBA00022989"/>
    </source>
</evidence>
<feature type="region of interest" description="Disordered" evidence="5">
    <location>
        <begin position="66"/>
        <end position="95"/>
    </location>
</feature>
<dbReference type="EMBL" id="LGRX02009980">
    <property type="protein sequence ID" value="KAK3271141.1"/>
    <property type="molecule type" value="Genomic_DNA"/>
</dbReference>
<evidence type="ECO:0000313" key="9">
    <source>
        <dbReference type="Proteomes" id="UP001190700"/>
    </source>
</evidence>
<evidence type="ECO:0000256" key="2">
    <source>
        <dbReference type="ARBA" id="ARBA00022692"/>
    </source>
</evidence>
<gene>
    <name evidence="8" type="ORF">CYMTET_20491</name>
</gene>
<keyword evidence="2 6" id="KW-0812">Transmembrane</keyword>
<feature type="transmembrane region" description="Helical" evidence="6">
    <location>
        <begin position="313"/>
        <end position="336"/>
    </location>
</feature>
<dbReference type="InterPro" id="IPR013122">
    <property type="entry name" value="PKD1_2_channel"/>
</dbReference>
<feature type="region of interest" description="Disordered" evidence="5">
    <location>
        <begin position="1"/>
        <end position="20"/>
    </location>
</feature>
<keyword evidence="3 6" id="KW-1133">Transmembrane helix</keyword>
<dbReference type="AlphaFoldDB" id="A0AAE0L3U6"/>
<evidence type="ECO:0000256" key="4">
    <source>
        <dbReference type="ARBA" id="ARBA00023136"/>
    </source>
</evidence>
<feature type="compositionally biased region" description="Low complexity" evidence="5">
    <location>
        <begin position="1"/>
        <end position="11"/>
    </location>
</feature>
<evidence type="ECO:0000259" key="7">
    <source>
        <dbReference type="Pfam" id="PF08016"/>
    </source>
</evidence>
<evidence type="ECO:0000256" key="6">
    <source>
        <dbReference type="SAM" id="Phobius"/>
    </source>
</evidence>
<feature type="transmembrane region" description="Helical" evidence="6">
    <location>
        <begin position="492"/>
        <end position="513"/>
    </location>
</feature>
<evidence type="ECO:0000313" key="8">
    <source>
        <dbReference type="EMBL" id="KAK3271141.1"/>
    </source>
</evidence>
<comment type="caution">
    <text evidence="8">The sequence shown here is derived from an EMBL/GenBank/DDBJ whole genome shotgun (WGS) entry which is preliminary data.</text>
</comment>
<dbReference type="Gene3D" id="1.10.287.70">
    <property type="match status" value="1"/>
</dbReference>
<feature type="transmembrane region" description="Helical" evidence="6">
    <location>
        <begin position="570"/>
        <end position="587"/>
    </location>
</feature>
<accession>A0AAE0L3U6</accession>
<keyword evidence="4 6" id="KW-0472">Membrane</keyword>
<dbReference type="PANTHER" id="PTHR10877">
    <property type="entry name" value="POLYCYSTIN FAMILY MEMBER"/>
    <property type="match status" value="1"/>
</dbReference>
<evidence type="ECO:0000256" key="1">
    <source>
        <dbReference type="ARBA" id="ARBA00004141"/>
    </source>
</evidence>
<dbReference type="GO" id="GO:0016020">
    <property type="term" value="C:membrane"/>
    <property type="evidence" value="ECO:0007669"/>
    <property type="project" value="UniProtKB-SubCell"/>
</dbReference>
<dbReference type="PANTHER" id="PTHR10877:SF183">
    <property type="entry name" value="AT14535P-RELATED"/>
    <property type="match status" value="1"/>
</dbReference>
<sequence length="849" mass="96378">MSGQSTSYVSPPASPPSPGCSLAISEDIKYYFIPTSVQPAAGNATAVVNESASTTFAPTMARRLLARGGGSTSSTKDRTAQAEGEEGEEGEDGRYEVNREYTGSLGNNETNIGLRYVARTNQVVMGVMMTAWRRKLEDCHTRFPQITMDHKGGGCATGPYNTEPYGSDAAFSMQSDLYDVSLLNEATTYFNESADATEYSVTNKTTLHPFNDPVVETSALNQKYLDGFLVFYQSAISGYRANDLTLYLEDGNYLDETTDDLLIEMLLHNSDLNTWTYLRINFAKSPGGHFETAVTETNVDEDTLTVYEDPEKMVMLVAGVLFSLLYFVADAVVYYINNDLRHFKDLEYASTVQLLLNFPCEWILPSTLPLISFGLLVRMMYLADKDLYVESYYNVYDDDYTPSNYFMVKRVDPQPGGESLERWQLEVDFAGYNRMLHQLETFERLSTIWRLFWSIQLFILVGMIIRLLCMVEFQKRMRIVTVTLRAMSSDMLHFLCIVFMLVFMYAALGTVLLGPTCDKFHTFGKSIITMGEALVGGMLSTCARENKDEGIYKLELSYAEVIAQSLFEQTYLMLVIIIVMNFLYTIVGDSLGGTEAEKNESHDSIDFLSEMAMCIVDGYEKKKSRAVRRLLERNGGQKDARLLSFLGSAELELNELQAFHSAIGLMNLHVDRRWMGRVSLDESQYVNDRMEAGNRLWRMAELAGVLAVRAADHTNKRQSFNHATMPGTAGTRGTNYYPYQMAGHVMRQLGNRRPCAHDRDGEDIAVLEKMDLEQFYRNVKVWQVRMEQEMKWLTDHQNRLIDLVARAEQVMSPRPPKSIADVYMQIRAEPRLSISPWRRLKKRIISPRK</sequence>
<feature type="transmembrane region" description="Helical" evidence="6">
    <location>
        <begin position="362"/>
        <end position="383"/>
    </location>
</feature>
<protein>
    <recommendedName>
        <fullName evidence="7">Polycystin cation channel PKD1/PKD2 domain-containing protein</fullName>
    </recommendedName>
</protein>
<evidence type="ECO:0000256" key="5">
    <source>
        <dbReference type="SAM" id="MobiDB-lite"/>
    </source>
</evidence>
<comment type="subcellular location">
    <subcellularLocation>
        <location evidence="1">Membrane</location>
        <topology evidence="1">Multi-pass membrane protein</topology>
    </subcellularLocation>
</comment>
<reference evidence="8 9" key="1">
    <citation type="journal article" date="2015" name="Genome Biol. Evol.">
        <title>Comparative Genomics of a Bacterivorous Green Alga Reveals Evolutionary Causalities and Consequences of Phago-Mixotrophic Mode of Nutrition.</title>
        <authorList>
            <person name="Burns J.A."/>
            <person name="Paasch A."/>
            <person name="Narechania A."/>
            <person name="Kim E."/>
        </authorList>
    </citation>
    <scope>NUCLEOTIDE SEQUENCE [LARGE SCALE GENOMIC DNA]</scope>
    <source>
        <strain evidence="8 9">PLY_AMNH</strain>
    </source>
</reference>
<feature type="domain" description="Polycystin cation channel PKD1/PKD2" evidence="7">
    <location>
        <begin position="441"/>
        <end position="590"/>
    </location>
</feature>